<keyword evidence="2" id="KW-1185">Reference proteome</keyword>
<evidence type="ECO:0008006" key="3">
    <source>
        <dbReference type="Google" id="ProtNLM"/>
    </source>
</evidence>
<dbReference type="EMBL" id="BDGJ01000018">
    <property type="protein sequence ID" value="GAW91450.1"/>
    <property type="molecule type" value="Genomic_DNA"/>
</dbReference>
<gene>
    <name evidence="1" type="ORF">KKC1_06120</name>
</gene>
<protein>
    <recommendedName>
        <fullName evidence="3">Com family DNA-binding transcriptional regulator</fullName>
    </recommendedName>
</protein>
<reference evidence="2" key="1">
    <citation type="journal article" date="2017" name="Appl. Environ. Microbiol.">
        <title>Genomic analysis of Calderihabitans maritimus KKC1, a thermophilic hydrogenogenic carboxydotrophic bacterium isolated from marine sediment.</title>
        <authorList>
            <person name="Omae K."/>
            <person name="Yoneda Y."/>
            <person name="Fukuyama Y."/>
            <person name="Yoshida T."/>
            <person name="Sako Y."/>
        </authorList>
    </citation>
    <scope>NUCLEOTIDE SEQUENCE [LARGE SCALE GENOMIC DNA]</scope>
    <source>
        <strain evidence="2">KKC1</strain>
    </source>
</reference>
<organism evidence="1 2">
    <name type="scientific">Calderihabitans maritimus</name>
    <dbReference type="NCBI Taxonomy" id="1246530"/>
    <lineage>
        <taxon>Bacteria</taxon>
        <taxon>Bacillati</taxon>
        <taxon>Bacillota</taxon>
        <taxon>Clostridia</taxon>
        <taxon>Neomoorellales</taxon>
        <taxon>Calderihabitantaceae</taxon>
        <taxon>Calderihabitans</taxon>
    </lineage>
</organism>
<dbReference type="AlphaFoldDB" id="A0A1Z5HQ96"/>
<comment type="caution">
    <text evidence="1">The sequence shown here is derived from an EMBL/GenBank/DDBJ whole genome shotgun (WGS) entry which is preliminary data.</text>
</comment>
<name>A0A1Z5HQ96_9FIRM</name>
<accession>A0A1Z5HQ96</accession>
<dbReference type="Proteomes" id="UP000197032">
    <property type="component" value="Unassembled WGS sequence"/>
</dbReference>
<proteinExistence type="predicted"/>
<evidence type="ECO:0000313" key="1">
    <source>
        <dbReference type="EMBL" id="GAW91450.1"/>
    </source>
</evidence>
<evidence type="ECO:0000313" key="2">
    <source>
        <dbReference type="Proteomes" id="UP000197032"/>
    </source>
</evidence>
<sequence>MQNVRCSCKKIVCQLEENTIIIKCRHCKRYILIETQGPVHIEYKTHYVDKSSTFQKQRHALTAL</sequence>